<protein>
    <submittedName>
        <fullName evidence="2">Uncharacterized protein</fullName>
    </submittedName>
</protein>
<dbReference type="OrthoDB" id="6127645at2759"/>
<evidence type="ECO:0000256" key="1">
    <source>
        <dbReference type="SAM" id="SignalP"/>
    </source>
</evidence>
<dbReference type="AlphaFoldDB" id="A0A8S3QAZ2"/>
<reference evidence="2" key="1">
    <citation type="submission" date="2021-03" db="EMBL/GenBank/DDBJ databases">
        <authorList>
            <person name="Bekaert M."/>
        </authorList>
    </citation>
    <scope>NUCLEOTIDE SEQUENCE</scope>
</reference>
<name>A0A8S3QAZ2_MYTED</name>
<gene>
    <name evidence="2" type="ORF">MEDL_8305</name>
</gene>
<comment type="caution">
    <text evidence="2">The sequence shown here is derived from an EMBL/GenBank/DDBJ whole genome shotgun (WGS) entry which is preliminary data.</text>
</comment>
<feature type="signal peptide" evidence="1">
    <location>
        <begin position="1"/>
        <end position="26"/>
    </location>
</feature>
<accession>A0A8S3QAZ2</accession>
<organism evidence="2 3">
    <name type="scientific">Mytilus edulis</name>
    <name type="common">Blue mussel</name>
    <dbReference type="NCBI Taxonomy" id="6550"/>
    <lineage>
        <taxon>Eukaryota</taxon>
        <taxon>Metazoa</taxon>
        <taxon>Spiralia</taxon>
        <taxon>Lophotrochozoa</taxon>
        <taxon>Mollusca</taxon>
        <taxon>Bivalvia</taxon>
        <taxon>Autobranchia</taxon>
        <taxon>Pteriomorphia</taxon>
        <taxon>Mytilida</taxon>
        <taxon>Mytiloidea</taxon>
        <taxon>Mytilidae</taxon>
        <taxon>Mytilinae</taxon>
        <taxon>Mytilus</taxon>
    </lineage>
</organism>
<dbReference type="EMBL" id="CAJPWZ010000459">
    <property type="protein sequence ID" value="CAG2193206.1"/>
    <property type="molecule type" value="Genomic_DNA"/>
</dbReference>
<keyword evidence="1" id="KW-0732">Signal</keyword>
<proteinExistence type="predicted"/>
<keyword evidence="3" id="KW-1185">Reference proteome</keyword>
<evidence type="ECO:0000313" key="3">
    <source>
        <dbReference type="Proteomes" id="UP000683360"/>
    </source>
</evidence>
<evidence type="ECO:0000313" key="2">
    <source>
        <dbReference type="EMBL" id="CAG2193206.1"/>
    </source>
</evidence>
<sequence>MMDAVTCKLFASLCLWTYIFIECSNGVPFHGFLTSADKFSRDIGEEEMGENEQRIREEDLRKLILKKLRFRDLEDVSYPREYDELSKLYDLSPLDTSEKEQKRSSNINSAFADKVAALLNGLKTRQIDSPKVRMSSLRNVWITLLFSLAFVYGDPVRTGTGGRVETIGRDLFNSFDDVTDFVRTWFARIHSRVHHILNDGHERDNHVNERRILTKREIKPPPNFELVERDYLMFLSNQYLDQLFDYAKYINHSNETRATLDRVLSEEIARLQRMTTEELKVYCAKLQAAMAHGINLNHEITVNGQTYSLESIAQVCCPWG</sequence>
<dbReference type="Proteomes" id="UP000683360">
    <property type="component" value="Unassembled WGS sequence"/>
</dbReference>
<feature type="chain" id="PRO_5035857967" evidence="1">
    <location>
        <begin position="27"/>
        <end position="320"/>
    </location>
</feature>